<name>A0ABT6YB36_9BACT</name>
<gene>
    <name evidence="1" type="ORF">QM524_16205</name>
</gene>
<evidence type="ECO:0000313" key="2">
    <source>
        <dbReference type="Proteomes" id="UP001236507"/>
    </source>
</evidence>
<proteinExistence type="predicted"/>
<reference evidence="1 2" key="1">
    <citation type="submission" date="2023-05" db="EMBL/GenBank/DDBJ databases">
        <title>Novel species of genus Flectobacillus isolated from stream in China.</title>
        <authorList>
            <person name="Lu H."/>
        </authorList>
    </citation>
    <scope>NUCLEOTIDE SEQUENCE [LARGE SCALE GENOMIC DNA]</scope>
    <source>
        <strain evidence="1 2">KCTC 42575</strain>
    </source>
</reference>
<evidence type="ECO:0008006" key="3">
    <source>
        <dbReference type="Google" id="ProtNLM"/>
    </source>
</evidence>
<comment type="caution">
    <text evidence="1">The sequence shown here is derived from an EMBL/GenBank/DDBJ whole genome shotgun (WGS) entry which is preliminary data.</text>
</comment>
<sequence>MTLRPDTINHSIQITHSSIESFGFELKNWNLDADNFSLFFSKNNGYTKEDKSFSIDTLLLQSLELYKRFVEYGDHFQLTNFHCINLIMNQQSIHDFTIEIDWLPTPNTQQKFLEAYCYNESGQLLGKGTALLNKQ</sequence>
<organism evidence="1 2">
    <name type="scientific">Flectobacillus roseus</name>
    <dbReference type="NCBI Taxonomy" id="502259"/>
    <lineage>
        <taxon>Bacteria</taxon>
        <taxon>Pseudomonadati</taxon>
        <taxon>Bacteroidota</taxon>
        <taxon>Cytophagia</taxon>
        <taxon>Cytophagales</taxon>
        <taxon>Flectobacillaceae</taxon>
        <taxon>Flectobacillus</taxon>
    </lineage>
</organism>
<accession>A0ABT6YB36</accession>
<evidence type="ECO:0000313" key="1">
    <source>
        <dbReference type="EMBL" id="MDI9860760.1"/>
    </source>
</evidence>
<protein>
    <recommendedName>
        <fullName evidence="3">GNAT family N-acetyltransferase</fullName>
    </recommendedName>
</protein>
<dbReference type="Proteomes" id="UP001236507">
    <property type="component" value="Unassembled WGS sequence"/>
</dbReference>
<dbReference type="EMBL" id="JASHIF010000012">
    <property type="protein sequence ID" value="MDI9860760.1"/>
    <property type="molecule type" value="Genomic_DNA"/>
</dbReference>
<keyword evidence="2" id="KW-1185">Reference proteome</keyword>
<dbReference type="RefSeq" id="WP_283345375.1">
    <property type="nucleotide sequence ID" value="NZ_JASHIF010000012.1"/>
</dbReference>